<dbReference type="GO" id="GO:0004180">
    <property type="term" value="F:carboxypeptidase activity"/>
    <property type="evidence" value="ECO:0007669"/>
    <property type="project" value="UniProtKB-KW"/>
</dbReference>
<gene>
    <name evidence="7" type="ORF">L484_019187</name>
</gene>
<reference evidence="8" key="1">
    <citation type="submission" date="2013-01" db="EMBL/GenBank/DDBJ databases">
        <title>Draft Genome Sequence of a Mulberry Tree, Morus notabilis C.K. Schneid.</title>
        <authorList>
            <person name="He N."/>
            <person name="Zhao S."/>
        </authorList>
    </citation>
    <scope>NUCLEOTIDE SEQUENCE</scope>
</reference>
<feature type="signal peptide" evidence="6">
    <location>
        <begin position="1"/>
        <end position="20"/>
    </location>
</feature>
<evidence type="ECO:0000256" key="3">
    <source>
        <dbReference type="ARBA" id="ARBA00022729"/>
    </source>
</evidence>
<dbReference type="Gene3D" id="1.20.120.980">
    <property type="entry name" value="Serine carboxypeptidase S28, SKS domain"/>
    <property type="match status" value="1"/>
</dbReference>
<name>W9R4Z7_9ROSA</name>
<dbReference type="Gene3D" id="3.40.50.1820">
    <property type="entry name" value="alpha/beta hydrolase"/>
    <property type="match status" value="1"/>
</dbReference>
<protein>
    <submittedName>
        <fullName evidence="7">Lysosomal Pro-X carboxypeptidase</fullName>
    </submittedName>
</protein>
<dbReference type="PANTHER" id="PTHR11010:SF120">
    <property type="entry name" value="LYSOSOMAL PRO-X CARBOXYPEPTIDASE"/>
    <property type="match status" value="1"/>
</dbReference>
<evidence type="ECO:0000256" key="2">
    <source>
        <dbReference type="ARBA" id="ARBA00022670"/>
    </source>
</evidence>
<keyword evidence="8" id="KW-1185">Reference proteome</keyword>
<keyword evidence="7" id="KW-0121">Carboxypeptidase</keyword>
<sequence>MIGFKFLSLFLLCLLSSAFSIPIKAPNKFPSSLISPEKISLLSTTQNNKLYRTSYFTQTLDHFNFYPKSYQTFQQRYLINDTFWGGATANAPIFVYTGNEGDIEWFTQNTGFMFEIAPHFKALLVFLESESESCYKVIKGSWKQIKDTANKPGGAKLLRKAFKLCEDYEYIADYLENWLSTAYIYTSMTDYPTPSNFLNPLPAYPIKQMCKAIDNPTTGNDTFAKLYGAANIYYNYTGTAKCFDLDDDSDPHGLSGWGWQACTEMILPTSGNTKESIFPASEWHYSGRVSYCKNVYGVEPRRNWITTEFGGFGIERVLKRFGSNIIFFNGLRDPWSGGGVLKNISRSIVAIVAKEGAHHVDLRFSTKEDPEWLKEVRKQEINIIAGWISQYYHDLAHLTS</sequence>
<dbReference type="Proteomes" id="UP000030645">
    <property type="component" value="Unassembled WGS sequence"/>
</dbReference>
<keyword evidence="4" id="KW-0378">Hydrolase</keyword>
<evidence type="ECO:0000313" key="7">
    <source>
        <dbReference type="EMBL" id="EXB54615.1"/>
    </source>
</evidence>
<evidence type="ECO:0000256" key="6">
    <source>
        <dbReference type="SAM" id="SignalP"/>
    </source>
</evidence>
<evidence type="ECO:0000256" key="5">
    <source>
        <dbReference type="ARBA" id="ARBA00023180"/>
    </source>
</evidence>
<keyword evidence="3 6" id="KW-0732">Signal</keyword>
<organism evidence="7 8">
    <name type="scientific">Morus notabilis</name>
    <dbReference type="NCBI Taxonomy" id="981085"/>
    <lineage>
        <taxon>Eukaryota</taxon>
        <taxon>Viridiplantae</taxon>
        <taxon>Streptophyta</taxon>
        <taxon>Embryophyta</taxon>
        <taxon>Tracheophyta</taxon>
        <taxon>Spermatophyta</taxon>
        <taxon>Magnoliopsida</taxon>
        <taxon>eudicotyledons</taxon>
        <taxon>Gunneridae</taxon>
        <taxon>Pentapetalae</taxon>
        <taxon>rosids</taxon>
        <taxon>fabids</taxon>
        <taxon>Rosales</taxon>
        <taxon>Moraceae</taxon>
        <taxon>Moreae</taxon>
        <taxon>Morus</taxon>
    </lineage>
</organism>
<dbReference type="SUPFAM" id="SSF53474">
    <property type="entry name" value="alpha/beta-Hydrolases"/>
    <property type="match status" value="1"/>
</dbReference>
<feature type="chain" id="PRO_5004932351" evidence="6">
    <location>
        <begin position="21"/>
        <end position="400"/>
    </location>
</feature>
<dbReference type="EMBL" id="KE344192">
    <property type="protein sequence ID" value="EXB54615.1"/>
    <property type="molecule type" value="Genomic_DNA"/>
</dbReference>
<dbReference type="Pfam" id="PF05577">
    <property type="entry name" value="Peptidase_S28"/>
    <property type="match status" value="2"/>
</dbReference>
<dbReference type="GO" id="GO:0006508">
    <property type="term" value="P:proteolysis"/>
    <property type="evidence" value="ECO:0007669"/>
    <property type="project" value="UniProtKB-KW"/>
</dbReference>
<dbReference type="PANTHER" id="PTHR11010">
    <property type="entry name" value="PROTEASE S28 PRO-X CARBOXYPEPTIDASE-RELATED"/>
    <property type="match status" value="1"/>
</dbReference>
<evidence type="ECO:0000256" key="4">
    <source>
        <dbReference type="ARBA" id="ARBA00022801"/>
    </source>
</evidence>
<accession>W9R4Z7</accession>
<dbReference type="GO" id="GO:0008239">
    <property type="term" value="F:dipeptidyl-peptidase activity"/>
    <property type="evidence" value="ECO:0007669"/>
    <property type="project" value="TreeGrafter"/>
</dbReference>
<proteinExistence type="inferred from homology"/>
<dbReference type="FunFam" id="1.20.120.980:FF:000001">
    <property type="entry name" value="Dipeptidyl peptidase 7"/>
    <property type="match status" value="1"/>
</dbReference>
<comment type="similarity">
    <text evidence="1">Belongs to the peptidase S28 family.</text>
</comment>
<evidence type="ECO:0000256" key="1">
    <source>
        <dbReference type="ARBA" id="ARBA00011079"/>
    </source>
</evidence>
<dbReference type="InterPro" id="IPR042269">
    <property type="entry name" value="Ser_carbopepase_S28_SKS"/>
</dbReference>
<dbReference type="eggNOG" id="KOG2183">
    <property type="taxonomic scope" value="Eukaryota"/>
</dbReference>
<dbReference type="InterPro" id="IPR008758">
    <property type="entry name" value="Peptidase_S28"/>
</dbReference>
<dbReference type="GO" id="GO:0070008">
    <property type="term" value="F:serine-type exopeptidase activity"/>
    <property type="evidence" value="ECO:0007669"/>
    <property type="project" value="InterPro"/>
</dbReference>
<dbReference type="STRING" id="981085.W9R4Z7"/>
<dbReference type="InterPro" id="IPR029058">
    <property type="entry name" value="AB_hydrolase_fold"/>
</dbReference>
<keyword evidence="2" id="KW-0645">Protease</keyword>
<keyword evidence="5" id="KW-0325">Glycoprotein</keyword>
<dbReference type="AlphaFoldDB" id="W9R4Z7"/>
<evidence type="ECO:0000313" key="8">
    <source>
        <dbReference type="Proteomes" id="UP000030645"/>
    </source>
</evidence>